<organism evidence="3 4">
    <name type="scientific">Sesamum alatum</name>
    <dbReference type="NCBI Taxonomy" id="300844"/>
    <lineage>
        <taxon>Eukaryota</taxon>
        <taxon>Viridiplantae</taxon>
        <taxon>Streptophyta</taxon>
        <taxon>Embryophyta</taxon>
        <taxon>Tracheophyta</taxon>
        <taxon>Spermatophyta</taxon>
        <taxon>Magnoliopsida</taxon>
        <taxon>eudicotyledons</taxon>
        <taxon>Gunneridae</taxon>
        <taxon>Pentapetalae</taxon>
        <taxon>asterids</taxon>
        <taxon>lamiids</taxon>
        <taxon>Lamiales</taxon>
        <taxon>Pedaliaceae</taxon>
        <taxon>Sesamum</taxon>
    </lineage>
</organism>
<dbReference type="Proteomes" id="UP001293254">
    <property type="component" value="Unassembled WGS sequence"/>
</dbReference>
<feature type="chain" id="PRO_5042059080" evidence="2">
    <location>
        <begin position="24"/>
        <end position="188"/>
    </location>
</feature>
<dbReference type="InterPro" id="IPR011992">
    <property type="entry name" value="EF-hand-dom_pair"/>
</dbReference>
<dbReference type="SUPFAM" id="SSF47473">
    <property type="entry name" value="EF-hand"/>
    <property type="match status" value="1"/>
</dbReference>
<evidence type="ECO:0000313" key="3">
    <source>
        <dbReference type="EMBL" id="KAK4423733.1"/>
    </source>
</evidence>
<name>A0AAE1Y5Y3_9LAMI</name>
<dbReference type="EMBL" id="JACGWO010000007">
    <property type="protein sequence ID" value="KAK4423733.1"/>
    <property type="molecule type" value="Genomic_DNA"/>
</dbReference>
<reference evidence="3" key="1">
    <citation type="submission" date="2020-06" db="EMBL/GenBank/DDBJ databases">
        <authorList>
            <person name="Li T."/>
            <person name="Hu X."/>
            <person name="Zhang T."/>
            <person name="Song X."/>
            <person name="Zhang H."/>
            <person name="Dai N."/>
            <person name="Sheng W."/>
            <person name="Hou X."/>
            <person name="Wei L."/>
        </authorList>
    </citation>
    <scope>NUCLEOTIDE SEQUENCE</scope>
    <source>
        <strain evidence="3">3651</strain>
        <tissue evidence="3">Leaf</tissue>
    </source>
</reference>
<keyword evidence="4" id="KW-1185">Reference proteome</keyword>
<keyword evidence="2" id="KW-0732">Signal</keyword>
<reference evidence="3" key="2">
    <citation type="journal article" date="2024" name="Plant">
        <title>Genomic evolution and insights into agronomic trait innovations of Sesamum species.</title>
        <authorList>
            <person name="Miao H."/>
            <person name="Wang L."/>
            <person name="Qu L."/>
            <person name="Liu H."/>
            <person name="Sun Y."/>
            <person name="Le M."/>
            <person name="Wang Q."/>
            <person name="Wei S."/>
            <person name="Zheng Y."/>
            <person name="Lin W."/>
            <person name="Duan Y."/>
            <person name="Cao H."/>
            <person name="Xiong S."/>
            <person name="Wang X."/>
            <person name="Wei L."/>
            <person name="Li C."/>
            <person name="Ma Q."/>
            <person name="Ju M."/>
            <person name="Zhao R."/>
            <person name="Li G."/>
            <person name="Mu C."/>
            <person name="Tian Q."/>
            <person name="Mei H."/>
            <person name="Zhang T."/>
            <person name="Gao T."/>
            <person name="Zhang H."/>
        </authorList>
    </citation>
    <scope>NUCLEOTIDE SEQUENCE</scope>
    <source>
        <strain evidence="3">3651</strain>
    </source>
</reference>
<accession>A0AAE1Y5Y3</accession>
<comment type="caution">
    <text evidence="3">The sequence shown here is derived from an EMBL/GenBank/DDBJ whole genome shotgun (WGS) entry which is preliminary data.</text>
</comment>
<gene>
    <name evidence="3" type="ORF">Salat_1956200</name>
</gene>
<feature type="signal peptide" evidence="2">
    <location>
        <begin position="1"/>
        <end position="23"/>
    </location>
</feature>
<proteinExistence type="predicted"/>
<dbReference type="AlphaFoldDB" id="A0AAE1Y5Y3"/>
<evidence type="ECO:0000313" key="4">
    <source>
        <dbReference type="Proteomes" id="UP001293254"/>
    </source>
</evidence>
<dbReference type="Gene3D" id="1.10.238.10">
    <property type="entry name" value="EF-hand"/>
    <property type="match status" value="1"/>
</dbReference>
<sequence>MELIVASIITNLLVLLFRHGLNYWDTKNFFSGVHFSFLQTLSEFFSTTWDVILGRKVEISNTCGPMQQVPSCNKENCGGENEIHTGEINLVMNRLGMVGGLEDINGSKSVLSVDDFLALFEEEEPSFEEIKETFGVFDVNKDGFIDAERDRASSGAKSDNGKASEGGGEGKAREATSMARLAARTRAA</sequence>
<evidence type="ECO:0000256" key="1">
    <source>
        <dbReference type="SAM" id="MobiDB-lite"/>
    </source>
</evidence>
<feature type="region of interest" description="Disordered" evidence="1">
    <location>
        <begin position="148"/>
        <end position="188"/>
    </location>
</feature>
<protein>
    <submittedName>
        <fullName evidence="3">Calcium-binding protein CML46</fullName>
    </submittedName>
</protein>
<evidence type="ECO:0000256" key="2">
    <source>
        <dbReference type="SAM" id="SignalP"/>
    </source>
</evidence>